<dbReference type="Gene3D" id="2.60.40.1120">
    <property type="entry name" value="Carboxypeptidase-like, regulatory domain"/>
    <property type="match status" value="1"/>
</dbReference>
<feature type="signal peptide" evidence="1">
    <location>
        <begin position="1"/>
        <end position="23"/>
    </location>
</feature>
<dbReference type="Pfam" id="PF14321">
    <property type="entry name" value="DUF4382"/>
    <property type="match status" value="1"/>
</dbReference>
<reference evidence="4" key="1">
    <citation type="submission" date="2017-04" db="EMBL/GenBank/DDBJ databases">
        <authorList>
            <person name="Varghese N."/>
            <person name="Submissions S."/>
        </authorList>
    </citation>
    <scope>NUCLEOTIDE SEQUENCE [LARGE SCALE GENOMIC DNA]</scope>
    <source>
        <strain evidence="4">DSM 16537</strain>
    </source>
</reference>
<evidence type="ECO:0000313" key="3">
    <source>
        <dbReference type="EMBL" id="SMD42693.1"/>
    </source>
</evidence>
<dbReference type="Proteomes" id="UP000192333">
    <property type="component" value="Chromosome I"/>
</dbReference>
<keyword evidence="4" id="KW-1185">Reference proteome</keyword>
<dbReference type="InterPro" id="IPR013784">
    <property type="entry name" value="Carb-bd-like_fold"/>
</dbReference>
<dbReference type="AlphaFoldDB" id="A0A1W2H1B0"/>
<accession>A0A1W2H1B0</accession>
<evidence type="ECO:0000313" key="4">
    <source>
        <dbReference type="Proteomes" id="UP000192333"/>
    </source>
</evidence>
<organism evidence="3 4">
    <name type="scientific">Aquiflexum balticum DSM 16537</name>
    <dbReference type="NCBI Taxonomy" id="758820"/>
    <lineage>
        <taxon>Bacteria</taxon>
        <taxon>Pseudomonadati</taxon>
        <taxon>Bacteroidota</taxon>
        <taxon>Cytophagia</taxon>
        <taxon>Cytophagales</taxon>
        <taxon>Cyclobacteriaceae</taxon>
        <taxon>Aquiflexum</taxon>
    </lineage>
</organism>
<dbReference type="EMBL" id="LT838813">
    <property type="protein sequence ID" value="SMD42693.1"/>
    <property type="molecule type" value="Genomic_DNA"/>
</dbReference>
<dbReference type="PROSITE" id="PS51257">
    <property type="entry name" value="PROKAR_LIPOPROTEIN"/>
    <property type="match status" value="1"/>
</dbReference>
<feature type="chain" id="PRO_5012529227" description="DUF4382 domain-containing protein" evidence="1">
    <location>
        <begin position="24"/>
        <end position="276"/>
    </location>
</feature>
<name>A0A1W2H1B0_9BACT</name>
<protein>
    <recommendedName>
        <fullName evidence="2">DUF4382 domain-containing protein</fullName>
    </recommendedName>
</protein>
<gene>
    <name evidence="3" type="ORF">SAMN00777080_1255</name>
</gene>
<proteinExistence type="predicted"/>
<keyword evidence="1" id="KW-0732">Signal</keyword>
<dbReference type="OrthoDB" id="2111471at2"/>
<feature type="domain" description="DUF4382" evidence="2">
    <location>
        <begin position="34"/>
        <end position="178"/>
    </location>
</feature>
<dbReference type="GO" id="GO:0030246">
    <property type="term" value="F:carbohydrate binding"/>
    <property type="evidence" value="ECO:0007669"/>
    <property type="project" value="InterPro"/>
</dbReference>
<sequence>MKTQMNRLLFALALTFLITSCDMEDNLNPSEGNAKLNVYMIDAPASYDAVWIEVLGVEILPKGKNEENGSAWINLPYEAEDQKINLLSLVGGNSAFLGEKEVPSGEISQIRLLLGNDNYIIEDGQRIDLTTPSAQQSGLKLKIDKPLNPGISYDLVIDFDAARSIVKAGNSGKYILKPVLRVVAEESATIEGSVLPLEAQPVQVSAIIHEDTVSTFTDENGSFVIRGLEMGTYRLWMLPNELYEEKFVEDVELELGKVTKVDPIELVEAVEEIPED</sequence>
<evidence type="ECO:0000259" key="2">
    <source>
        <dbReference type="Pfam" id="PF14321"/>
    </source>
</evidence>
<evidence type="ECO:0000256" key="1">
    <source>
        <dbReference type="SAM" id="SignalP"/>
    </source>
</evidence>
<dbReference type="RefSeq" id="WP_084123416.1">
    <property type="nucleotide sequence ID" value="NZ_LT838813.1"/>
</dbReference>
<dbReference type="SUPFAM" id="SSF49452">
    <property type="entry name" value="Starch-binding domain-like"/>
    <property type="match status" value="1"/>
</dbReference>
<dbReference type="InterPro" id="IPR025491">
    <property type="entry name" value="DUF4382"/>
</dbReference>
<dbReference type="STRING" id="758820.SAMN00777080_1255"/>